<evidence type="ECO:0000313" key="2">
    <source>
        <dbReference type="Proteomes" id="UP000003163"/>
    </source>
</evidence>
<evidence type="ECO:0000313" key="1">
    <source>
        <dbReference type="EMBL" id="EJW03923.1"/>
    </source>
</evidence>
<reference evidence="2" key="2">
    <citation type="submission" date="2015-07" db="EMBL/GenBank/DDBJ databases">
        <title>Contrasting host-pathogen interactions and genome evolution in two generalist and specialist microsporidian pathogens of mosquitoes.</title>
        <authorList>
            <consortium name="The Broad Institute Genomics Platform"/>
            <consortium name="The Broad Institute Genome Sequencing Center for Infectious Disease"/>
            <person name="Cuomo C.A."/>
            <person name="Sanscrainte N.D."/>
            <person name="Goldberg J.M."/>
            <person name="Heiman D."/>
            <person name="Young S."/>
            <person name="Zeng Q."/>
            <person name="Becnel J.J."/>
            <person name="Birren B.W."/>
        </authorList>
    </citation>
    <scope>NUCLEOTIDE SEQUENCE [LARGE SCALE GENOMIC DNA]</scope>
    <source>
        <strain evidence="2">USNM 41457</strain>
    </source>
</reference>
<proteinExistence type="predicted"/>
<dbReference type="InParanoid" id="J8ZW57"/>
<keyword evidence="2" id="KW-1185">Reference proteome</keyword>
<dbReference type="GO" id="GO:0003676">
    <property type="term" value="F:nucleic acid binding"/>
    <property type="evidence" value="ECO:0007669"/>
    <property type="project" value="InterPro"/>
</dbReference>
<gene>
    <name evidence="1" type="ORF">EDEG_01779</name>
</gene>
<dbReference type="SUPFAM" id="SSF54928">
    <property type="entry name" value="RNA-binding domain, RBD"/>
    <property type="match status" value="1"/>
</dbReference>
<protein>
    <recommendedName>
        <fullName evidence="3">C3H1-type domain-containing protein</fullName>
    </recommendedName>
</protein>
<dbReference type="AlphaFoldDB" id="J8ZW57"/>
<comment type="caution">
    <text evidence="1">The sequence shown here is derived from an EMBL/GenBank/DDBJ whole genome shotgun (WGS) entry which is preliminary data.</text>
</comment>
<dbReference type="OrthoDB" id="2186004at2759"/>
<dbReference type="InterPro" id="IPR035979">
    <property type="entry name" value="RBD_domain_sf"/>
</dbReference>
<name>J8ZW57_EDHAE</name>
<dbReference type="EMBL" id="AFBI03000027">
    <property type="protein sequence ID" value="EJW03923.1"/>
    <property type="molecule type" value="Genomic_DNA"/>
</dbReference>
<evidence type="ECO:0008006" key="3">
    <source>
        <dbReference type="Google" id="ProtNLM"/>
    </source>
</evidence>
<organism evidence="1 2">
    <name type="scientific">Edhazardia aedis (strain USNM 41457)</name>
    <name type="common">Microsporidian parasite</name>
    <dbReference type="NCBI Taxonomy" id="1003232"/>
    <lineage>
        <taxon>Eukaryota</taxon>
        <taxon>Fungi</taxon>
        <taxon>Fungi incertae sedis</taxon>
        <taxon>Microsporidia</taxon>
        <taxon>Edhazardia</taxon>
    </lineage>
</organism>
<reference evidence="1 2" key="1">
    <citation type="submission" date="2011-08" db="EMBL/GenBank/DDBJ databases">
        <authorList>
            <person name="Liu Z.J."/>
            <person name="Shi F.L."/>
            <person name="Lu J.Q."/>
            <person name="Li M."/>
            <person name="Wang Z.L."/>
        </authorList>
    </citation>
    <scope>NUCLEOTIDE SEQUENCE [LARGE SCALE GENOMIC DNA]</scope>
    <source>
        <strain evidence="1 2">USNM 41457</strain>
    </source>
</reference>
<dbReference type="HOGENOM" id="CLU_063261_0_0_1"/>
<dbReference type="Proteomes" id="UP000003163">
    <property type="component" value="Unassembled WGS sequence"/>
</dbReference>
<sequence>MFQVLFFKKYTQYPLKMDKTWFDDETWKMESSTSEKENIDLNKTNSNIKLPFCEAFLLFVQREVKKVPDSNYSQIIKAIEIVVGTNPANLHEALVINLQPFLNEQTQPIVSKLMLFKKRVCRDGPNCTRLDKCIFMHPNQNDQKNTKKRKNDVFTNSYTSNFNSDNSSASNNKRFKEEEKQTEVIFNRVPEQFDFRQIREYASKFGTVKEVKSLKEDKFLIKFRHADDAKNLVLSKDIVLGDPQIKKFFNKYCRRTTEEDLIDLFDQQGDYLQKLIATGDNKDLLSKLIWITNRIKSVVIPKNAQKDNLKKNHILTIKIILIMSKIIEETTIRIIATIIMVIIKIKEKKTITLKMVIKGIIKKIHCIVPVNF</sequence>
<dbReference type="VEuPathDB" id="MicrosporidiaDB:EDEG_01779"/>
<accession>J8ZW57</accession>